<dbReference type="RefSeq" id="WP_004460147.1">
    <property type="nucleotide sequence ID" value="NZ_ABOO01000010.1"/>
</dbReference>
<comment type="caution">
    <text evidence="1">The sequence shown here is derived from an EMBL/GenBank/DDBJ whole genome shotgun (WGS) entry which is preliminary data.</text>
</comment>
<dbReference type="AlphaFoldDB" id="B1V1L3"/>
<dbReference type="Pfam" id="PF12784">
    <property type="entry name" value="PDDEXK_2"/>
    <property type="match status" value="1"/>
</dbReference>
<dbReference type="InterPro" id="IPR010106">
    <property type="entry name" value="RpnA"/>
</dbReference>
<reference evidence="1 2" key="1">
    <citation type="submission" date="2008-03" db="EMBL/GenBank/DDBJ databases">
        <authorList>
            <person name="Paulsen I."/>
            <person name="Sebastian Y."/>
        </authorList>
    </citation>
    <scope>NUCLEOTIDE SEQUENCE [LARGE SCALE GENOMIC DNA]</scope>
    <source>
        <strain evidence="2">D str. JGS1721</strain>
    </source>
</reference>
<sequence length="282" mass="32970">MTINLTIPYVFVKLFKRTESKNALIDFLNSILNCNEKIIDLDLLLDNTKHTKCLCENNHRIDTICYFSNGIKKYITIQIVNSMLTLDNTLNFFKENEFKTIKETNFNNNSICITFLNSTFLNGEKYHSIYELNNKSKNMIDELHFIEFSKFNKSNNELLDDSSLDNMDSLSKWLIFFKYPESYLTRILEEDNNIRGLKTYFYKVCLNSTFKNTYDLCEKTMYDEISALNSAKREGKAEGIEIGRKEGKLKVKKKLAKSLLDVLDIETISKKTGLSIEEIRKF</sequence>
<proteinExistence type="predicted"/>
<protein>
    <recommendedName>
        <fullName evidence="3">PD-(D/E)XK nuclease family transposase</fullName>
    </recommendedName>
</protein>
<accession>B1V1L3</accession>
<dbReference type="Proteomes" id="UP000003188">
    <property type="component" value="Unassembled WGS sequence"/>
</dbReference>
<evidence type="ECO:0000313" key="2">
    <source>
        <dbReference type="Proteomes" id="UP000003188"/>
    </source>
</evidence>
<dbReference type="NCBIfam" id="TIGR01784">
    <property type="entry name" value="T_den_put_tspse"/>
    <property type="match status" value="1"/>
</dbReference>
<evidence type="ECO:0000313" key="1">
    <source>
        <dbReference type="EMBL" id="EDT72301.1"/>
    </source>
</evidence>
<dbReference type="PANTHER" id="PTHR41317">
    <property type="entry name" value="PD-(D_E)XK NUCLEASE FAMILY TRANSPOSASE"/>
    <property type="match status" value="1"/>
</dbReference>
<dbReference type="PANTHER" id="PTHR41317:SF1">
    <property type="entry name" value="PD-(D_E)XK NUCLEASE FAMILY TRANSPOSASE"/>
    <property type="match status" value="1"/>
</dbReference>
<name>B1V1L3_CLOPF</name>
<evidence type="ECO:0008006" key="3">
    <source>
        <dbReference type="Google" id="ProtNLM"/>
    </source>
</evidence>
<organism evidence="1 2">
    <name type="scientific">Clostridium perfringens D str. JGS1721</name>
    <dbReference type="NCBI Taxonomy" id="488537"/>
    <lineage>
        <taxon>Bacteria</taxon>
        <taxon>Bacillati</taxon>
        <taxon>Bacillota</taxon>
        <taxon>Clostridia</taxon>
        <taxon>Eubacteriales</taxon>
        <taxon>Clostridiaceae</taxon>
        <taxon>Clostridium</taxon>
    </lineage>
</organism>
<dbReference type="EMBL" id="ABOO01000010">
    <property type="protein sequence ID" value="EDT72301.1"/>
    <property type="molecule type" value="Genomic_DNA"/>
</dbReference>
<gene>
    <name evidence="1" type="ORF">CJD_1911</name>
</gene>